<sequence>MQPTALTHSAKQSRLWVMTVLLIALWLNIVVLVPVIASLAVGAKWTVRAFGQATPARGIVMAQYLAILAASILFLVWPLEPGIITLLAIQIAYKVLSAFTVRVLTNPVVISNLLIAAIQTGLLVLHSMPA</sequence>
<dbReference type="AlphaFoldDB" id="A0A2L2BR25"/>
<evidence type="ECO:0000313" key="2">
    <source>
        <dbReference type="EMBL" id="AVG24116.1"/>
    </source>
</evidence>
<name>A0A2L2BR25_9MICO</name>
<evidence type="ECO:0000313" key="3">
    <source>
        <dbReference type="Proteomes" id="UP000243077"/>
    </source>
</evidence>
<feature type="transmembrane region" description="Helical" evidence="1">
    <location>
        <begin position="108"/>
        <end position="128"/>
    </location>
</feature>
<feature type="transmembrane region" description="Helical" evidence="1">
    <location>
        <begin position="83"/>
        <end position="101"/>
    </location>
</feature>
<proteinExistence type="predicted"/>
<evidence type="ECO:0000256" key="1">
    <source>
        <dbReference type="SAM" id="Phobius"/>
    </source>
</evidence>
<keyword evidence="1" id="KW-0472">Membrane</keyword>
<dbReference type="OrthoDB" id="840277at2"/>
<keyword evidence="1" id="KW-1133">Transmembrane helix</keyword>
<accession>A0A2L2BR25</accession>
<dbReference type="EMBL" id="CP026923">
    <property type="protein sequence ID" value="AVG24116.1"/>
    <property type="molecule type" value="Genomic_DNA"/>
</dbReference>
<dbReference type="KEGG" id="psai:C3B54_111156"/>
<gene>
    <name evidence="2" type="ORF">C3B54_111156</name>
</gene>
<organism evidence="2 3">
    <name type="scientific">Pontimonas salivibrio</name>
    <dbReference type="NCBI Taxonomy" id="1159327"/>
    <lineage>
        <taxon>Bacteria</taxon>
        <taxon>Bacillati</taxon>
        <taxon>Actinomycetota</taxon>
        <taxon>Actinomycetes</taxon>
        <taxon>Micrococcales</taxon>
        <taxon>Microbacteriaceae</taxon>
        <taxon>Pontimonas</taxon>
    </lineage>
</organism>
<dbReference type="Proteomes" id="UP000243077">
    <property type="component" value="Chromosome"/>
</dbReference>
<feature type="transmembrane region" description="Helical" evidence="1">
    <location>
        <begin position="15"/>
        <end position="37"/>
    </location>
</feature>
<feature type="transmembrane region" description="Helical" evidence="1">
    <location>
        <begin position="58"/>
        <end position="77"/>
    </location>
</feature>
<protein>
    <submittedName>
        <fullName evidence="2">Uncharacterized protein</fullName>
    </submittedName>
</protein>
<reference evidence="2 3" key="1">
    <citation type="submission" date="2018-02" db="EMBL/GenBank/DDBJ databases">
        <title>Complete genome of the streamlined marine actinobacterium Pontimonas salivibrio CL-TW6 adapted to coastal planktonic lifestype.</title>
        <authorList>
            <person name="Cho B.C."/>
            <person name="Hardies S.C."/>
            <person name="Jang G.I."/>
            <person name="Hwang C.Y."/>
        </authorList>
    </citation>
    <scope>NUCLEOTIDE SEQUENCE [LARGE SCALE GENOMIC DNA]</scope>
    <source>
        <strain evidence="2 3">CL-TW6</strain>
    </source>
</reference>
<keyword evidence="3" id="KW-1185">Reference proteome</keyword>
<keyword evidence="1" id="KW-0812">Transmembrane</keyword>